<dbReference type="EMBL" id="JARKIB010000112">
    <property type="protein sequence ID" value="KAJ7738347.1"/>
    <property type="molecule type" value="Genomic_DNA"/>
</dbReference>
<dbReference type="Gene3D" id="3.80.10.10">
    <property type="entry name" value="Ribonuclease Inhibitor"/>
    <property type="match status" value="1"/>
</dbReference>
<comment type="caution">
    <text evidence="1">The sequence shown here is derived from an EMBL/GenBank/DDBJ whole genome shotgun (WGS) entry which is preliminary data.</text>
</comment>
<sequence>MPIDELNVRALLARAEELIAEIEIKSRLEKELSNVKSELNAARDIVTRLPIELSSDIFVRCLPASHPIPTPYDTPMLFLSVCRSWRTRAISTTELWTSIQIEFPRAKNFERVLDLWLRSAGNRKTSISLRGPLGPAVGVVLQQHAHLIQTLETHFSTAKMLPQLTAPFPSLRTLTIAQNDRDFDRPDDFSRNPVPCVEILKAAPALLECNFDGTYFRGENEIHTPVTHLSLQILRLGWKRNENSAEILGYLTLPALQTLYIADFDIEPDIFFDFLRRSAPALRSLSISTDVGWEIMRECFQLLPGLTAVDLAFEEDFSFLEELRSPGFLPSLRHLTIRRLNPDRSCYETLISMLSTRRASRPSQIQSFQLFSWGSPRNRLDPDIVASLRQLVTDGLIIHVASGVFFFPGRCILIHFLHSSLIWML</sequence>
<dbReference type="InterPro" id="IPR032675">
    <property type="entry name" value="LRR_dom_sf"/>
</dbReference>
<dbReference type="Proteomes" id="UP001215598">
    <property type="component" value="Unassembled WGS sequence"/>
</dbReference>
<reference evidence="1" key="1">
    <citation type="submission" date="2023-03" db="EMBL/GenBank/DDBJ databases">
        <title>Massive genome expansion in bonnet fungi (Mycena s.s.) driven by repeated elements and novel gene families across ecological guilds.</title>
        <authorList>
            <consortium name="Lawrence Berkeley National Laboratory"/>
            <person name="Harder C.B."/>
            <person name="Miyauchi S."/>
            <person name="Viragh M."/>
            <person name="Kuo A."/>
            <person name="Thoen E."/>
            <person name="Andreopoulos B."/>
            <person name="Lu D."/>
            <person name="Skrede I."/>
            <person name="Drula E."/>
            <person name="Henrissat B."/>
            <person name="Morin E."/>
            <person name="Kohler A."/>
            <person name="Barry K."/>
            <person name="LaButti K."/>
            <person name="Morin E."/>
            <person name="Salamov A."/>
            <person name="Lipzen A."/>
            <person name="Mereny Z."/>
            <person name="Hegedus B."/>
            <person name="Baldrian P."/>
            <person name="Stursova M."/>
            <person name="Weitz H."/>
            <person name="Taylor A."/>
            <person name="Grigoriev I.V."/>
            <person name="Nagy L.G."/>
            <person name="Martin F."/>
            <person name="Kauserud H."/>
        </authorList>
    </citation>
    <scope>NUCLEOTIDE SEQUENCE</scope>
    <source>
        <strain evidence="1">CBHHK182m</strain>
    </source>
</reference>
<keyword evidence="2" id="KW-1185">Reference proteome</keyword>
<accession>A0AAD7IB91</accession>
<evidence type="ECO:0000313" key="2">
    <source>
        <dbReference type="Proteomes" id="UP001215598"/>
    </source>
</evidence>
<dbReference type="AlphaFoldDB" id="A0AAD7IB91"/>
<evidence type="ECO:0000313" key="1">
    <source>
        <dbReference type="EMBL" id="KAJ7738347.1"/>
    </source>
</evidence>
<gene>
    <name evidence="1" type="ORF">B0H16DRAFT_96434</name>
</gene>
<name>A0AAD7IB91_9AGAR</name>
<organism evidence="1 2">
    <name type="scientific">Mycena metata</name>
    <dbReference type="NCBI Taxonomy" id="1033252"/>
    <lineage>
        <taxon>Eukaryota</taxon>
        <taxon>Fungi</taxon>
        <taxon>Dikarya</taxon>
        <taxon>Basidiomycota</taxon>
        <taxon>Agaricomycotina</taxon>
        <taxon>Agaricomycetes</taxon>
        <taxon>Agaricomycetidae</taxon>
        <taxon>Agaricales</taxon>
        <taxon>Marasmiineae</taxon>
        <taxon>Mycenaceae</taxon>
        <taxon>Mycena</taxon>
    </lineage>
</organism>
<proteinExistence type="predicted"/>
<dbReference type="SUPFAM" id="SSF52047">
    <property type="entry name" value="RNI-like"/>
    <property type="match status" value="1"/>
</dbReference>
<evidence type="ECO:0008006" key="3">
    <source>
        <dbReference type="Google" id="ProtNLM"/>
    </source>
</evidence>
<protein>
    <recommendedName>
        <fullName evidence="3">F-box domain-containing protein</fullName>
    </recommendedName>
</protein>